<keyword evidence="1" id="KW-1133">Transmembrane helix</keyword>
<evidence type="ECO:0000256" key="1">
    <source>
        <dbReference type="SAM" id="Phobius"/>
    </source>
</evidence>
<name>A0A9P7EAZ1_9AGAM</name>
<feature type="transmembrane region" description="Helical" evidence="1">
    <location>
        <begin position="62"/>
        <end position="82"/>
    </location>
</feature>
<accession>A0A9P7EAZ1</accession>
<keyword evidence="3" id="KW-1185">Reference proteome</keyword>
<dbReference type="GeneID" id="64635612"/>
<organism evidence="2 3">
    <name type="scientific">Suillus subaureus</name>
    <dbReference type="NCBI Taxonomy" id="48587"/>
    <lineage>
        <taxon>Eukaryota</taxon>
        <taxon>Fungi</taxon>
        <taxon>Dikarya</taxon>
        <taxon>Basidiomycota</taxon>
        <taxon>Agaricomycotina</taxon>
        <taxon>Agaricomycetes</taxon>
        <taxon>Agaricomycetidae</taxon>
        <taxon>Boletales</taxon>
        <taxon>Suillineae</taxon>
        <taxon>Suillaceae</taxon>
        <taxon>Suillus</taxon>
    </lineage>
</organism>
<protein>
    <submittedName>
        <fullName evidence="2">Uncharacterized protein</fullName>
    </submittedName>
</protein>
<gene>
    <name evidence="2" type="ORF">BJ212DRAFT_1503373</name>
</gene>
<evidence type="ECO:0000313" key="3">
    <source>
        <dbReference type="Proteomes" id="UP000807769"/>
    </source>
</evidence>
<dbReference type="AlphaFoldDB" id="A0A9P7EAZ1"/>
<sequence>MEETVHAKWWTQFGLGDGEEVELDCSDDEDDNLFYPFASRLDWQVGCWAVQEGIGHKAFDRLFAIPGVHQLIYFLSISWLIFCK</sequence>
<keyword evidence="1" id="KW-0472">Membrane</keyword>
<proteinExistence type="predicted"/>
<comment type="caution">
    <text evidence="2">The sequence shown here is derived from an EMBL/GenBank/DDBJ whole genome shotgun (WGS) entry which is preliminary data.</text>
</comment>
<dbReference type="RefSeq" id="XP_041193110.1">
    <property type="nucleotide sequence ID" value="XM_041341596.1"/>
</dbReference>
<dbReference type="EMBL" id="JABBWG010000016">
    <property type="protein sequence ID" value="KAG1816437.1"/>
    <property type="molecule type" value="Genomic_DNA"/>
</dbReference>
<keyword evidence="1" id="KW-0812">Transmembrane</keyword>
<evidence type="ECO:0000313" key="2">
    <source>
        <dbReference type="EMBL" id="KAG1816437.1"/>
    </source>
</evidence>
<dbReference type="OrthoDB" id="2688393at2759"/>
<reference evidence="2" key="1">
    <citation type="journal article" date="2020" name="New Phytol.">
        <title>Comparative genomics reveals dynamic genome evolution in host specialist ectomycorrhizal fungi.</title>
        <authorList>
            <person name="Lofgren L.A."/>
            <person name="Nguyen N.H."/>
            <person name="Vilgalys R."/>
            <person name="Ruytinx J."/>
            <person name="Liao H.L."/>
            <person name="Branco S."/>
            <person name="Kuo A."/>
            <person name="LaButti K."/>
            <person name="Lipzen A."/>
            <person name="Andreopoulos W."/>
            <person name="Pangilinan J."/>
            <person name="Riley R."/>
            <person name="Hundley H."/>
            <person name="Na H."/>
            <person name="Barry K."/>
            <person name="Grigoriev I.V."/>
            <person name="Stajich J.E."/>
            <person name="Kennedy P.G."/>
        </authorList>
    </citation>
    <scope>NUCLEOTIDE SEQUENCE</scope>
    <source>
        <strain evidence="2">MN1</strain>
    </source>
</reference>
<dbReference type="Proteomes" id="UP000807769">
    <property type="component" value="Unassembled WGS sequence"/>
</dbReference>